<evidence type="ECO:0000259" key="4">
    <source>
        <dbReference type="Pfam" id="PF07686"/>
    </source>
</evidence>
<sequence>MKKIIMLLMVSVFFLMGGEYESMAQRGEYLQNVSNNQIGTVVRPGQTVLMNFYIGQYTDWIEAYLYVQRPGSALKYIITLGRDGRTYNPNPEFGGRFSISFDASRNVIQVSISSAQVWDTGDYYIALRRSSGEIVFLLGQSIVVTNE</sequence>
<name>A0AB34R3N8_9PORP</name>
<feature type="domain" description="Immunoglobulin V-set" evidence="4">
    <location>
        <begin position="43"/>
        <end position="136"/>
    </location>
</feature>
<organism evidence="5 6">
    <name type="scientific">Sanguibacteroides justesenii</name>
    <dbReference type="NCBI Taxonomy" id="1547597"/>
    <lineage>
        <taxon>Bacteria</taxon>
        <taxon>Pseudomonadati</taxon>
        <taxon>Bacteroidota</taxon>
        <taxon>Bacteroidia</taxon>
        <taxon>Bacteroidales</taxon>
        <taxon>Porphyromonadaceae</taxon>
        <taxon>Sanguibacteroides</taxon>
    </lineage>
</organism>
<accession>A0AB34R3N8</accession>
<protein>
    <recommendedName>
        <fullName evidence="4">Immunoglobulin V-set domain-containing protein</fullName>
    </recommendedName>
</protein>
<evidence type="ECO:0000313" key="5">
    <source>
        <dbReference type="EMBL" id="KIO45117.1"/>
    </source>
</evidence>
<evidence type="ECO:0000313" key="6">
    <source>
        <dbReference type="Proteomes" id="UP000031937"/>
    </source>
</evidence>
<dbReference type="GO" id="GO:0006508">
    <property type="term" value="P:proteolysis"/>
    <property type="evidence" value="ECO:0007669"/>
    <property type="project" value="UniProtKB-KW"/>
</dbReference>
<dbReference type="AlphaFoldDB" id="A0AB34R3N8"/>
<reference evidence="5 6" key="1">
    <citation type="submission" date="2014-07" db="EMBL/GenBank/DDBJ databases">
        <title>Porphyromonadaceae bacterium OUH 334697 = ATCC BAA-2682 = DSM 28341 draft genome.</title>
        <authorList>
            <person name="Sydenham T.V."/>
            <person name="Hasman H."/>
            <person name="Justesen U.S."/>
        </authorList>
    </citation>
    <scope>NUCLEOTIDE SEQUENCE [LARGE SCALE GENOMIC DNA]</scope>
    <source>
        <strain evidence="5 6">OUH 334697</strain>
    </source>
</reference>
<dbReference type="EMBL" id="JPIT01000018">
    <property type="protein sequence ID" value="KIO45117.1"/>
    <property type="molecule type" value="Genomic_DNA"/>
</dbReference>
<evidence type="ECO:0000256" key="1">
    <source>
        <dbReference type="ARBA" id="ARBA00006067"/>
    </source>
</evidence>
<dbReference type="InterPro" id="IPR013106">
    <property type="entry name" value="Ig_V-set"/>
</dbReference>
<evidence type="ECO:0000256" key="2">
    <source>
        <dbReference type="ARBA" id="ARBA00022670"/>
    </source>
</evidence>
<comment type="caution">
    <text evidence="5">The sequence shown here is derived from an EMBL/GenBank/DDBJ whole genome shotgun (WGS) entry which is preliminary data.</text>
</comment>
<dbReference type="GO" id="GO:0008234">
    <property type="term" value="F:cysteine-type peptidase activity"/>
    <property type="evidence" value="ECO:0007669"/>
    <property type="project" value="UniProtKB-KW"/>
</dbReference>
<dbReference type="RefSeq" id="WP_041503085.1">
    <property type="nucleotide sequence ID" value="NZ_JPIT01000018.1"/>
</dbReference>
<evidence type="ECO:0000256" key="3">
    <source>
        <dbReference type="ARBA" id="ARBA00022807"/>
    </source>
</evidence>
<proteinExistence type="inferred from homology"/>
<dbReference type="SUPFAM" id="SSF48726">
    <property type="entry name" value="Immunoglobulin"/>
    <property type="match status" value="1"/>
</dbReference>
<dbReference type="CDD" id="cd00099">
    <property type="entry name" value="IgV"/>
    <property type="match status" value="1"/>
</dbReference>
<comment type="similarity">
    <text evidence="1">Belongs to the peptidase C25 family.</text>
</comment>
<keyword evidence="2" id="KW-0645">Protease</keyword>
<keyword evidence="3" id="KW-0378">Hydrolase</keyword>
<dbReference type="InterPro" id="IPR013783">
    <property type="entry name" value="Ig-like_fold"/>
</dbReference>
<dbReference type="Proteomes" id="UP000031937">
    <property type="component" value="Unassembled WGS sequence"/>
</dbReference>
<gene>
    <name evidence="5" type="ORF">IE90_06680</name>
</gene>
<dbReference type="Gene3D" id="2.60.40.10">
    <property type="entry name" value="Immunoglobulins"/>
    <property type="match status" value="1"/>
</dbReference>
<keyword evidence="3" id="KW-0788">Thiol protease</keyword>
<dbReference type="Pfam" id="PF07686">
    <property type="entry name" value="V-set"/>
    <property type="match status" value="1"/>
</dbReference>
<dbReference type="InterPro" id="IPR036179">
    <property type="entry name" value="Ig-like_dom_sf"/>
</dbReference>